<dbReference type="InterPro" id="IPR013448">
    <property type="entry name" value="L-rhamnose_mutarotase"/>
</dbReference>
<name>A0A0R1R8E6_9LACO</name>
<dbReference type="InterPro" id="IPR008000">
    <property type="entry name" value="Rham/fucose_mutarotase"/>
</dbReference>
<dbReference type="AlphaFoldDB" id="A0A0R1R8E6"/>
<protein>
    <recommendedName>
        <fullName evidence="5">L-rhamnose mutarotase</fullName>
        <ecNumber evidence="5">5.1.3.32</ecNumber>
    </recommendedName>
</protein>
<keyword evidence="1" id="KW-0963">Cytoplasm</keyword>
<evidence type="ECO:0000256" key="1">
    <source>
        <dbReference type="ARBA" id="ARBA00022490"/>
    </source>
</evidence>
<dbReference type="Gene3D" id="3.30.70.100">
    <property type="match status" value="1"/>
</dbReference>
<evidence type="ECO:0000256" key="5">
    <source>
        <dbReference type="NCBIfam" id="TIGR02625"/>
    </source>
</evidence>
<evidence type="ECO:0000256" key="2">
    <source>
        <dbReference type="ARBA" id="ARBA00023235"/>
    </source>
</evidence>
<keyword evidence="4" id="KW-0684">Rhamnose metabolism</keyword>
<dbReference type="GO" id="GO:0062192">
    <property type="term" value="F:L-rhamnose mutarotase activity"/>
    <property type="evidence" value="ECO:0007669"/>
    <property type="project" value="UniProtKB-UniRule"/>
</dbReference>
<dbReference type="EMBL" id="AZEU01000023">
    <property type="protein sequence ID" value="KRL53001.1"/>
    <property type="molecule type" value="Genomic_DNA"/>
</dbReference>
<dbReference type="InterPro" id="IPR011008">
    <property type="entry name" value="Dimeric_a/b-barrel"/>
</dbReference>
<dbReference type="PANTHER" id="PTHR34389">
    <property type="entry name" value="L-RHAMNOSE MUTAROTASE"/>
    <property type="match status" value="1"/>
</dbReference>
<keyword evidence="3" id="KW-0119">Carbohydrate metabolism</keyword>
<dbReference type="SUPFAM" id="SSF54909">
    <property type="entry name" value="Dimeric alpha+beta barrel"/>
    <property type="match status" value="1"/>
</dbReference>
<evidence type="ECO:0000313" key="7">
    <source>
        <dbReference type="Proteomes" id="UP000051790"/>
    </source>
</evidence>
<evidence type="ECO:0000256" key="3">
    <source>
        <dbReference type="ARBA" id="ARBA00023277"/>
    </source>
</evidence>
<dbReference type="GO" id="GO:0005737">
    <property type="term" value="C:cytoplasm"/>
    <property type="evidence" value="ECO:0007669"/>
    <property type="project" value="InterPro"/>
</dbReference>
<dbReference type="Proteomes" id="UP000051790">
    <property type="component" value="Unassembled WGS sequence"/>
</dbReference>
<dbReference type="EC" id="5.1.3.32" evidence="5"/>
<sequence length="107" mass="12486">MTDMYRIAQVMYINPDAYDEYAKRHAEIWPEMKAALKAHGATNYSIYLNRQNGQTLAYLEVPDVAAYNAIAETEVCKRWWHFMEPIMKTNPDESPVADDLEEVFHLD</sequence>
<gene>
    <name evidence="6" type="ORF">FD01_GL001636</name>
</gene>
<dbReference type="HAMAP" id="MF_01663">
    <property type="entry name" value="L_rham_rotase"/>
    <property type="match status" value="1"/>
</dbReference>
<evidence type="ECO:0000313" key="6">
    <source>
        <dbReference type="EMBL" id="KRL53001.1"/>
    </source>
</evidence>
<dbReference type="PATRIC" id="fig|1423769.4.peg.1750"/>
<dbReference type="Pfam" id="PF05336">
    <property type="entry name" value="rhaM"/>
    <property type="match status" value="1"/>
</dbReference>
<dbReference type="GO" id="GO:0019301">
    <property type="term" value="P:rhamnose catabolic process"/>
    <property type="evidence" value="ECO:0007669"/>
    <property type="project" value="UniProtKB-UniRule"/>
</dbReference>
<proteinExistence type="inferred from homology"/>
<evidence type="ECO:0000256" key="4">
    <source>
        <dbReference type="ARBA" id="ARBA00023308"/>
    </source>
</evidence>
<accession>A0A0R1R8E6</accession>
<keyword evidence="2" id="KW-0413">Isomerase</keyword>
<comment type="caution">
    <text evidence="6">The sequence shown here is derived from an EMBL/GenBank/DDBJ whole genome shotgun (WGS) entry which is preliminary data.</text>
</comment>
<dbReference type="NCBIfam" id="TIGR02625">
    <property type="entry name" value="YiiL_rotase"/>
    <property type="match status" value="1"/>
</dbReference>
<keyword evidence="7" id="KW-1185">Reference proteome</keyword>
<dbReference type="PANTHER" id="PTHR34389:SF2">
    <property type="entry name" value="L-RHAMNOSE MUTAROTASE"/>
    <property type="match status" value="1"/>
</dbReference>
<organism evidence="6 7">
    <name type="scientific">Lacticaseibacillus manihotivorans DSM 13343 = JCM 12514</name>
    <dbReference type="NCBI Taxonomy" id="1423769"/>
    <lineage>
        <taxon>Bacteria</taxon>
        <taxon>Bacillati</taxon>
        <taxon>Bacillota</taxon>
        <taxon>Bacilli</taxon>
        <taxon>Lactobacillales</taxon>
        <taxon>Lactobacillaceae</taxon>
        <taxon>Lacticaseibacillus</taxon>
    </lineage>
</organism>
<reference evidence="6 7" key="1">
    <citation type="journal article" date="2015" name="Genome Announc.">
        <title>Expanding the biotechnology potential of lactobacilli through comparative genomics of 213 strains and associated genera.</title>
        <authorList>
            <person name="Sun Z."/>
            <person name="Harris H.M."/>
            <person name="McCann A."/>
            <person name="Guo C."/>
            <person name="Argimon S."/>
            <person name="Zhang W."/>
            <person name="Yang X."/>
            <person name="Jeffery I.B."/>
            <person name="Cooney J.C."/>
            <person name="Kagawa T.F."/>
            <person name="Liu W."/>
            <person name="Song Y."/>
            <person name="Salvetti E."/>
            <person name="Wrobel A."/>
            <person name="Rasinkangas P."/>
            <person name="Parkhill J."/>
            <person name="Rea M.C."/>
            <person name="O'Sullivan O."/>
            <person name="Ritari J."/>
            <person name="Douillard F.P."/>
            <person name="Paul Ross R."/>
            <person name="Yang R."/>
            <person name="Briner A.E."/>
            <person name="Felis G.E."/>
            <person name="de Vos W.M."/>
            <person name="Barrangou R."/>
            <person name="Klaenhammer T.R."/>
            <person name="Caufield P.W."/>
            <person name="Cui Y."/>
            <person name="Zhang H."/>
            <person name="O'Toole P.W."/>
        </authorList>
    </citation>
    <scope>NUCLEOTIDE SEQUENCE [LARGE SCALE GENOMIC DNA]</scope>
    <source>
        <strain evidence="6 7">DSM 13343</strain>
    </source>
</reference>